<evidence type="ECO:0000313" key="1">
    <source>
        <dbReference type="EMBL" id="ATF06315.1"/>
    </source>
</evidence>
<accession>A0AAC9ZA66</accession>
<dbReference type="AlphaFoldDB" id="A0AAC9ZA66"/>
<dbReference type="Gene3D" id="1.10.3230.20">
    <property type="entry name" value="P22 tail accessory factor (Gp4)"/>
    <property type="match status" value="1"/>
</dbReference>
<dbReference type="InterPro" id="IPR038258">
    <property type="entry name" value="Gp4_sf"/>
</dbReference>
<gene>
    <name evidence="1" type="ORF">PhaeoP63_02249</name>
</gene>
<dbReference type="Proteomes" id="UP000217545">
    <property type="component" value="Chromosome"/>
</dbReference>
<sequence length="129" mass="14163">MAEIINRAYRKIGVVALDDEATGDEAAVGIEALNGMLHEWKLRSVDIEHTDAGLSDVFPLGPEYHDGVVYMLATRLSPDFVVPPSFDADDFFRSIQAAYMVIDTVSFERGLTEVPSKAARRNSSSILDS</sequence>
<reference evidence="1 2" key="1">
    <citation type="journal article" date="2017" name="Front. Microbiol.">
        <title>Phaeobacter piscinae sp. nov., a species of the Roseobacter group and potential aquaculture probiont.</title>
        <authorList>
            <person name="Sonnenschein E.C."/>
            <person name="Phippen C.B.W."/>
            <person name="Nielsen K.F."/>
            <person name="Mateiu R.V."/>
            <person name="Melchiorsen J."/>
            <person name="Gram L."/>
            <person name="Overmann J."/>
            <person name="Freese H.M."/>
        </authorList>
    </citation>
    <scope>NUCLEOTIDE SEQUENCE [LARGE SCALE GENOMIC DNA]</scope>
    <source>
        <strain evidence="1 2">P63</strain>
    </source>
</reference>
<protein>
    <submittedName>
        <fullName evidence="1">Uncharacterized protein</fullName>
    </submittedName>
</protein>
<dbReference type="EMBL" id="CP010784">
    <property type="protein sequence ID" value="ATF06315.1"/>
    <property type="molecule type" value="Genomic_DNA"/>
</dbReference>
<organism evidence="1 2">
    <name type="scientific">Phaeobacter gallaeciensis</name>
    <dbReference type="NCBI Taxonomy" id="60890"/>
    <lineage>
        <taxon>Bacteria</taxon>
        <taxon>Pseudomonadati</taxon>
        <taxon>Pseudomonadota</taxon>
        <taxon>Alphaproteobacteria</taxon>
        <taxon>Rhodobacterales</taxon>
        <taxon>Roseobacteraceae</taxon>
        <taxon>Phaeobacter</taxon>
    </lineage>
</organism>
<proteinExistence type="predicted"/>
<name>A0AAC9ZA66_9RHOB</name>
<evidence type="ECO:0000313" key="2">
    <source>
        <dbReference type="Proteomes" id="UP000217545"/>
    </source>
</evidence>